<dbReference type="Proteomes" id="UP000823388">
    <property type="component" value="Chromosome 7N"/>
</dbReference>
<dbReference type="AlphaFoldDB" id="A0A8T0PU07"/>
<dbReference type="EMBL" id="CM029050">
    <property type="protein sequence ID" value="KAG2565150.1"/>
    <property type="molecule type" value="Genomic_DNA"/>
</dbReference>
<reference evidence="1" key="1">
    <citation type="submission" date="2020-05" db="EMBL/GenBank/DDBJ databases">
        <title>WGS assembly of Panicum virgatum.</title>
        <authorList>
            <person name="Lovell J.T."/>
            <person name="Jenkins J."/>
            <person name="Shu S."/>
            <person name="Juenger T.E."/>
            <person name="Schmutz J."/>
        </authorList>
    </citation>
    <scope>NUCLEOTIDE SEQUENCE</scope>
    <source>
        <strain evidence="1">AP13</strain>
    </source>
</reference>
<proteinExistence type="predicted"/>
<organism evidence="1 2">
    <name type="scientific">Panicum virgatum</name>
    <name type="common">Blackwell switchgrass</name>
    <dbReference type="NCBI Taxonomy" id="38727"/>
    <lineage>
        <taxon>Eukaryota</taxon>
        <taxon>Viridiplantae</taxon>
        <taxon>Streptophyta</taxon>
        <taxon>Embryophyta</taxon>
        <taxon>Tracheophyta</taxon>
        <taxon>Spermatophyta</taxon>
        <taxon>Magnoliopsida</taxon>
        <taxon>Liliopsida</taxon>
        <taxon>Poales</taxon>
        <taxon>Poaceae</taxon>
        <taxon>PACMAD clade</taxon>
        <taxon>Panicoideae</taxon>
        <taxon>Panicodae</taxon>
        <taxon>Paniceae</taxon>
        <taxon>Panicinae</taxon>
        <taxon>Panicum</taxon>
        <taxon>Panicum sect. Hiantes</taxon>
    </lineage>
</organism>
<protein>
    <submittedName>
        <fullName evidence="1">Uncharacterized protein</fullName>
    </submittedName>
</protein>
<comment type="caution">
    <text evidence="1">The sequence shown here is derived from an EMBL/GenBank/DDBJ whole genome shotgun (WGS) entry which is preliminary data.</text>
</comment>
<gene>
    <name evidence="1" type="ORF">PVAP13_7NG349317</name>
</gene>
<accession>A0A8T0PU07</accession>
<dbReference type="PANTHER" id="PTHR34223:SF80">
    <property type="entry name" value="OS11G0205900 PROTEIN"/>
    <property type="match status" value="1"/>
</dbReference>
<sequence>MLGSSWNTFCSSAQARRSTHSCSGSMDSKTVTSAVSTSGCAMLFCAKFRKISSNSLKFLTFTFCGFNQDRRFRTLIYTPSLVSLRLEDHVFQDGHLYRTSVLDNMPALEKAFVRLANENADCCTHADSGNCGHENCNSCYGGNCVLLKGLSEAENLTLIAISKMFIFKRDLKQCLTFSKLRL</sequence>
<keyword evidence="2" id="KW-1185">Reference proteome</keyword>
<name>A0A8T0PU07_PANVG</name>
<dbReference type="InterPro" id="IPR053197">
    <property type="entry name" value="F-box_SCFL_complex_component"/>
</dbReference>
<evidence type="ECO:0000313" key="1">
    <source>
        <dbReference type="EMBL" id="KAG2565150.1"/>
    </source>
</evidence>
<evidence type="ECO:0000313" key="2">
    <source>
        <dbReference type="Proteomes" id="UP000823388"/>
    </source>
</evidence>
<dbReference type="PANTHER" id="PTHR34223">
    <property type="entry name" value="OS11G0201299 PROTEIN"/>
    <property type="match status" value="1"/>
</dbReference>